<proteinExistence type="predicted"/>
<evidence type="ECO:0000313" key="4">
    <source>
        <dbReference type="EMBL" id="KAG2967285.1"/>
    </source>
</evidence>
<dbReference type="Proteomes" id="UP000736787">
    <property type="component" value="Unassembled WGS sequence"/>
</dbReference>
<organism evidence="7 8">
    <name type="scientific">Phytophthora cactorum</name>
    <dbReference type="NCBI Taxonomy" id="29920"/>
    <lineage>
        <taxon>Eukaryota</taxon>
        <taxon>Sar</taxon>
        <taxon>Stramenopiles</taxon>
        <taxon>Oomycota</taxon>
        <taxon>Peronosporomycetes</taxon>
        <taxon>Peronosporales</taxon>
        <taxon>Peronosporaceae</taxon>
        <taxon>Phytophthora</taxon>
    </lineage>
</organism>
<dbReference type="Proteomes" id="UP000251314">
    <property type="component" value="Unassembled WGS sequence"/>
</dbReference>
<dbReference type="Proteomes" id="UP000688947">
    <property type="component" value="Unassembled WGS sequence"/>
</dbReference>
<dbReference type="EMBL" id="RCMK01000971">
    <property type="protein sequence ID" value="KAG2906114.1"/>
    <property type="molecule type" value="Genomic_DNA"/>
</dbReference>
<accession>A0A329SZA9</accession>
<keyword evidence="8" id="KW-1185">Reference proteome</keyword>
<comment type="caution">
    <text evidence="7">The sequence shown here is derived from an EMBL/GenBank/DDBJ whole genome shotgun (WGS) entry which is preliminary data.</text>
</comment>
<dbReference type="VEuPathDB" id="FungiDB:PC110_g1856"/>
<protein>
    <submittedName>
        <fullName evidence="7">Uncharacterized protein</fullName>
    </submittedName>
</protein>
<evidence type="ECO:0000313" key="7">
    <source>
        <dbReference type="EMBL" id="RAW41990.1"/>
    </source>
</evidence>
<evidence type="ECO:0000313" key="5">
    <source>
        <dbReference type="EMBL" id="KAG3211273.1"/>
    </source>
</evidence>
<dbReference type="Proteomes" id="UP000760860">
    <property type="component" value="Unassembled WGS sequence"/>
</dbReference>
<dbReference type="EMBL" id="MJFZ01000022">
    <property type="protein sequence ID" value="RAW41990.1"/>
    <property type="molecule type" value="Genomic_DNA"/>
</dbReference>
<dbReference type="EMBL" id="RCMG01000942">
    <property type="protein sequence ID" value="KAG2841428.1"/>
    <property type="molecule type" value="Genomic_DNA"/>
</dbReference>
<gene>
    <name evidence="6" type="ORF">JG687_00012779</name>
    <name evidence="7" type="ORF">PC110_g1856</name>
    <name evidence="1" type="ORF">PC113_g19040</name>
    <name evidence="2" type="ORF">PC115_g18461</name>
    <name evidence="3" type="ORF">PC117_g20589</name>
    <name evidence="4" type="ORF">PC118_g18678</name>
    <name evidence="5" type="ORF">PC129_g17748</name>
</gene>
<dbReference type="Proteomes" id="UP000735874">
    <property type="component" value="Unassembled WGS sequence"/>
</dbReference>
<evidence type="ECO:0000313" key="6">
    <source>
        <dbReference type="EMBL" id="KAG6952886.1"/>
    </source>
</evidence>
<dbReference type="Proteomes" id="UP000697107">
    <property type="component" value="Unassembled WGS sequence"/>
</dbReference>
<sequence length="139" mass="15409">MTIHRRISQVVATPDKLFERSHSTIGLSTAKTDFVCNAGWLVPVSQRLTILALVFRSLATFLSLRNQAACTRCRPSTTEVNHFASPALHAQVALAFQIRKTTSSISSSDDRTKWSRSFMLPHPSSQLALSNSTQQQHTV</sequence>
<dbReference type="AlphaFoldDB" id="A0A329SZA9"/>
<evidence type="ECO:0000313" key="2">
    <source>
        <dbReference type="EMBL" id="KAG2893454.1"/>
    </source>
</evidence>
<reference evidence="6" key="3">
    <citation type="submission" date="2021-01" db="EMBL/GenBank/DDBJ databases">
        <title>Phytophthora aleatoria, a newly-described species from Pinus radiata is distinct from Phytophthora cactorum isolates based on comparative genomics.</title>
        <authorList>
            <person name="Mcdougal R."/>
            <person name="Panda P."/>
            <person name="Williams N."/>
            <person name="Studholme D.J."/>
        </authorList>
    </citation>
    <scope>NUCLEOTIDE SEQUENCE</scope>
    <source>
        <strain evidence="6">NZFS 3830</strain>
    </source>
</reference>
<evidence type="ECO:0000313" key="8">
    <source>
        <dbReference type="Proteomes" id="UP000251314"/>
    </source>
</evidence>
<dbReference type="EMBL" id="JAENGZ010000879">
    <property type="protein sequence ID" value="KAG6952886.1"/>
    <property type="molecule type" value="Genomic_DNA"/>
</dbReference>
<evidence type="ECO:0000313" key="1">
    <source>
        <dbReference type="EMBL" id="KAG2841428.1"/>
    </source>
</evidence>
<reference evidence="5" key="2">
    <citation type="submission" date="2018-05" db="EMBL/GenBank/DDBJ databases">
        <title>Effector identification in a new, highly contiguous assembly of the strawberry crown rot pathogen Phytophthora cactorum.</title>
        <authorList>
            <person name="Armitage A.D."/>
            <person name="Nellist C.F."/>
            <person name="Bates H."/>
            <person name="Vickerstaff R.J."/>
            <person name="Harrison R.J."/>
        </authorList>
    </citation>
    <scope>NUCLEOTIDE SEQUENCE</scope>
    <source>
        <strain evidence="1">15-7</strain>
        <strain evidence="2">4032</strain>
        <strain evidence="3">4040</strain>
        <strain evidence="4">P415</strain>
        <strain evidence="5">P421</strain>
    </source>
</reference>
<dbReference type="EMBL" id="RCMV01000975">
    <property type="protein sequence ID" value="KAG3211273.1"/>
    <property type="molecule type" value="Genomic_DNA"/>
</dbReference>
<name>A0A329SZA9_9STRA</name>
<dbReference type="EMBL" id="RCML01000945">
    <property type="protein sequence ID" value="KAG2967285.1"/>
    <property type="molecule type" value="Genomic_DNA"/>
</dbReference>
<dbReference type="EMBL" id="RCMI01000957">
    <property type="protein sequence ID" value="KAG2893454.1"/>
    <property type="molecule type" value="Genomic_DNA"/>
</dbReference>
<dbReference type="Proteomes" id="UP000774804">
    <property type="component" value="Unassembled WGS sequence"/>
</dbReference>
<reference evidence="7 8" key="1">
    <citation type="submission" date="2018-01" db="EMBL/GenBank/DDBJ databases">
        <title>Draft genome of the strawberry crown rot pathogen Phytophthora cactorum.</title>
        <authorList>
            <person name="Armitage A.D."/>
            <person name="Lysoe E."/>
            <person name="Nellist C.F."/>
            <person name="Harrison R.J."/>
            <person name="Brurberg M.B."/>
        </authorList>
    </citation>
    <scope>NUCLEOTIDE SEQUENCE [LARGE SCALE GENOMIC DNA]</scope>
    <source>
        <strain evidence="7 8">10300</strain>
    </source>
</reference>
<evidence type="ECO:0000313" key="3">
    <source>
        <dbReference type="EMBL" id="KAG2906114.1"/>
    </source>
</evidence>
<dbReference type="OrthoDB" id="107870at2759"/>